<gene>
    <name evidence="1" type="ORF">WKW79_01590</name>
</gene>
<name>A0ABU8X0P6_9BURK</name>
<dbReference type="EMBL" id="JBBKZS010000001">
    <property type="protein sequence ID" value="MEJ8853239.1"/>
    <property type="molecule type" value="Genomic_DNA"/>
</dbReference>
<accession>A0ABU8X0P6</accession>
<organism evidence="1 2">
    <name type="scientific">Variovorax robiniae</name>
    <dbReference type="NCBI Taxonomy" id="1836199"/>
    <lineage>
        <taxon>Bacteria</taxon>
        <taxon>Pseudomonadati</taxon>
        <taxon>Pseudomonadota</taxon>
        <taxon>Betaproteobacteria</taxon>
        <taxon>Burkholderiales</taxon>
        <taxon>Comamonadaceae</taxon>
        <taxon>Variovorax</taxon>
    </lineage>
</organism>
<evidence type="ECO:0000313" key="2">
    <source>
        <dbReference type="Proteomes" id="UP001367030"/>
    </source>
</evidence>
<dbReference type="Proteomes" id="UP001367030">
    <property type="component" value="Unassembled WGS sequence"/>
</dbReference>
<sequence length="364" mass="39469">MAILSIEAQFGQAAALGTVFLGGTTALNLLGQVSAGRNVPETWVKKLNEFISCNDGASFRLGGCDIIKTGFYVKAVGIEFKQTEHGDKGPAYWELAENVSGISKAELAARMRRLIESPGTKEGPWVATLTAAMFLSEVTRNPRSFMVNLMLLDLIQGGIKYGKAGNKELDFGSLLKFDSENKGKSKPYTYADGTVKVGKGAEAGTVRGGKLPMSQKDAMVQYQQTVPKFEYQNSFHAYAKQSALNLQSPANAGVGYHFSNALLEKECTVVLRWLIAWFAKYPLRYQTGSENKEVTLPAAWGKGPTKVMQASPITVPTTLLPLRDQVRKPAWIDAETDNNALATALKKAVSHALGERQTKAAALL</sequence>
<reference evidence="1 2" key="1">
    <citation type="submission" date="2024-03" db="EMBL/GenBank/DDBJ databases">
        <title>Novel species of the genus Variovorax.</title>
        <authorList>
            <person name="Liu Q."/>
            <person name="Xin Y.-H."/>
        </authorList>
    </citation>
    <scope>NUCLEOTIDE SEQUENCE [LARGE SCALE GENOMIC DNA]</scope>
    <source>
        <strain evidence="1 2">KACC 18901</strain>
    </source>
</reference>
<dbReference type="RefSeq" id="WP_340333339.1">
    <property type="nucleotide sequence ID" value="NZ_JBBKZS010000001.1"/>
</dbReference>
<evidence type="ECO:0000313" key="1">
    <source>
        <dbReference type="EMBL" id="MEJ8853239.1"/>
    </source>
</evidence>
<comment type="caution">
    <text evidence="1">The sequence shown here is derived from an EMBL/GenBank/DDBJ whole genome shotgun (WGS) entry which is preliminary data.</text>
</comment>
<proteinExistence type="predicted"/>
<keyword evidence="2" id="KW-1185">Reference proteome</keyword>
<protein>
    <submittedName>
        <fullName evidence="1">Uncharacterized protein</fullName>
    </submittedName>
</protein>